<evidence type="ECO:0000313" key="11">
    <source>
        <dbReference type="Proteomes" id="UP000808761"/>
    </source>
</evidence>
<feature type="domain" description="Ribosomal RNA adenine methylase transferase N-terminal" evidence="9">
    <location>
        <begin position="37"/>
        <end position="208"/>
    </location>
</feature>
<keyword evidence="4 7" id="KW-0808">Transferase</keyword>
<dbReference type="PANTHER" id="PTHR11727:SF7">
    <property type="entry name" value="DIMETHYLADENOSINE TRANSFERASE-RELATED"/>
    <property type="match status" value="1"/>
</dbReference>
<dbReference type="Pfam" id="PF00398">
    <property type="entry name" value="RrnaAD"/>
    <property type="match status" value="1"/>
</dbReference>
<evidence type="ECO:0000256" key="8">
    <source>
        <dbReference type="PROSITE-ProRule" id="PRU01026"/>
    </source>
</evidence>
<proteinExistence type="inferred from homology"/>
<dbReference type="GO" id="GO:0003723">
    <property type="term" value="F:RNA binding"/>
    <property type="evidence" value="ECO:0007669"/>
    <property type="project" value="UniProtKB-UniRule"/>
</dbReference>
<dbReference type="InterPro" id="IPR020596">
    <property type="entry name" value="rRNA_Ade_Mease_Trfase_CS"/>
</dbReference>
<feature type="binding site" evidence="7 8">
    <location>
        <position position="57"/>
    </location>
    <ligand>
        <name>S-adenosyl-L-methionine</name>
        <dbReference type="ChEBI" id="CHEBI:59789"/>
    </ligand>
</feature>
<feature type="binding site" evidence="7 8">
    <location>
        <position position="32"/>
    </location>
    <ligand>
        <name>S-adenosyl-L-methionine</name>
        <dbReference type="ChEBI" id="CHEBI:59789"/>
    </ligand>
</feature>
<dbReference type="InterPro" id="IPR023165">
    <property type="entry name" value="rRNA_Ade_diMease-like_C"/>
</dbReference>
<comment type="similarity">
    <text evidence="7">Belongs to the class I-like SAM-binding methyltransferase superfamily. rRNA adenine N(6)-methyltransferase family. RsmA subfamily.</text>
</comment>
<evidence type="ECO:0000256" key="7">
    <source>
        <dbReference type="HAMAP-Rule" id="MF_00607"/>
    </source>
</evidence>
<dbReference type="Gene3D" id="1.10.8.100">
    <property type="entry name" value="Ribosomal RNA adenine dimethylase-like, domain 2"/>
    <property type="match status" value="1"/>
</dbReference>
<evidence type="ECO:0000256" key="6">
    <source>
        <dbReference type="ARBA" id="ARBA00022884"/>
    </source>
</evidence>
<keyword evidence="3 7" id="KW-0489">Methyltransferase</keyword>
<evidence type="ECO:0000256" key="5">
    <source>
        <dbReference type="ARBA" id="ARBA00022691"/>
    </source>
</evidence>
<gene>
    <name evidence="7 10" type="primary">rsmA</name>
    <name evidence="7" type="synonym">ksgA</name>
    <name evidence="10" type="ORF">HZB08_03400</name>
</gene>
<protein>
    <recommendedName>
        <fullName evidence="7">Ribosomal RNA small subunit methyltransferase A</fullName>
        <ecNumber evidence="7">2.1.1.182</ecNumber>
    </recommendedName>
    <alternativeName>
        <fullName evidence="7">16S rRNA (adenine(1518)-N(6)/adenine(1519)-N(6))-dimethyltransferase</fullName>
    </alternativeName>
    <alternativeName>
        <fullName evidence="7">16S rRNA dimethyladenosine transferase</fullName>
    </alternativeName>
    <alternativeName>
        <fullName evidence="7">16S rRNA dimethylase</fullName>
    </alternativeName>
    <alternativeName>
        <fullName evidence="7">S-adenosylmethionine-6-N', N'-adenosyl(rRNA) dimethyltransferase</fullName>
    </alternativeName>
</protein>
<dbReference type="GO" id="GO:0005829">
    <property type="term" value="C:cytosol"/>
    <property type="evidence" value="ECO:0007669"/>
    <property type="project" value="TreeGrafter"/>
</dbReference>
<keyword evidence="6 7" id="KW-0694">RNA-binding</keyword>
<organism evidence="10 11">
    <name type="scientific">Candidatus Saganbacteria bacterium</name>
    <dbReference type="NCBI Taxonomy" id="2575572"/>
    <lineage>
        <taxon>Bacteria</taxon>
        <taxon>Bacillati</taxon>
        <taxon>Saganbacteria</taxon>
    </lineage>
</organism>
<dbReference type="NCBIfam" id="TIGR00755">
    <property type="entry name" value="ksgA"/>
    <property type="match status" value="1"/>
</dbReference>
<evidence type="ECO:0000256" key="3">
    <source>
        <dbReference type="ARBA" id="ARBA00022603"/>
    </source>
</evidence>
<dbReference type="InterPro" id="IPR001737">
    <property type="entry name" value="KsgA/Erm"/>
</dbReference>
<dbReference type="AlphaFoldDB" id="A0A9D6UPQ0"/>
<dbReference type="FunFam" id="1.10.8.100:FF:000001">
    <property type="entry name" value="Ribosomal RNA small subunit methyltransferase A"/>
    <property type="match status" value="1"/>
</dbReference>
<comment type="caution">
    <text evidence="10">The sequence shown here is derived from an EMBL/GenBank/DDBJ whole genome shotgun (WGS) entry which is preliminary data.</text>
</comment>
<feature type="binding site" evidence="7 8">
    <location>
        <position position="30"/>
    </location>
    <ligand>
        <name>S-adenosyl-L-methionine</name>
        <dbReference type="ChEBI" id="CHEBI:59789"/>
    </ligand>
</feature>
<comment type="catalytic activity">
    <reaction evidence="7">
        <text>adenosine(1518)/adenosine(1519) in 16S rRNA + 4 S-adenosyl-L-methionine = N(6)-dimethyladenosine(1518)/N(6)-dimethyladenosine(1519) in 16S rRNA + 4 S-adenosyl-L-homocysteine + 4 H(+)</text>
        <dbReference type="Rhea" id="RHEA:19609"/>
        <dbReference type="Rhea" id="RHEA-COMP:10232"/>
        <dbReference type="Rhea" id="RHEA-COMP:10233"/>
        <dbReference type="ChEBI" id="CHEBI:15378"/>
        <dbReference type="ChEBI" id="CHEBI:57856"/>
        <dbReference type="ChEBI" id="CHEBI:59789"/>
        <dbReference type="ChEBI" id="CHEBI:74411"/>
        <dbReference type="ChEBI" id="CHEBI:74493"/>
        <dbReference type="EC" id="2.1.1.182"/>
    </reaction>
</comment>
<evidence type="ECO:0000256" key="1">
    <source>
        <dbReference type="ARBA" id="ARBA00022490"/>
    </source>
</evidence>
<evidence type="ECO:0000256" key="4">
    <source>
        <dbReference type="ARBA" id="ARBA00022679"/>
    </source>
</evidence>
<dbReference type="FunFam" id="3.40.50.150:FF:000023">
    <property type="entry name" value="Ribosomal RNA small subunit methyltransferase A"/>
    <property type="match status" value="1"/>
</dbReference>
<feature type="binding site" evidence="7 8">
    <location>
        <position position="103"/>
    </location>
    <ligand>
        <name>S-adenosyl-L-methionine</name>
        <dbReference type="ChEBI" id="CHEBI:59789"/>
    </ligand>
</feature>
<dbReference type="CDD" id="cd02440">
    <property type="entry name" value="AdoMet_MTases"/>
    <property type="match status" value="1"/>
</dbReference>
<sequence length="277" mass="31196">MPAQPPTLAEITRELLLIYNRRPVKRWGQHFLVDPNVLQRIVAAAELKNDDLVIEIGSGLGVLTSELAKCANWVFAVEIDKELAKISKEVLKPRQNISFIERDILRVNLSALTGEKKYKVVGNLPYYITAPIVEKITKAENKPELAVIMAQREVAERMSAVPGSKKYGSFSIFAQYHAEVKIDSFVSKSSFLPWPEVGSAIVVLRPYPAPKYPVKNEKLFFDLVHAAFQQRRKKLRNSLSEYDLEGSGIDLNRRPEELSIEEFGALSAQILSSLEAF</sequence>
<dbReference type="Gene3D" id="3.40.50.150">
    <property type="entry name" value="Vaccinia Virus protein VP39"/>
    <property type="match status" value="1"/>
</dbReference>
<dbReference type="EMBL" id="JACRKR010000167">
    <property type="protein sequence ID" value="MBI5079046.1"/>
    <property type="molecule type" value="Genomic_DNA"/>
</dbReference>
<keyword evidence="1 7" id="KW-0963">Cytoplasm</keyword>
<dbReference type="EC" id="2.1.1.182" evidence="7"/>
<dbReference type="SMART" id="SM00650">
    <property type="entry name" value="rADc"/>
    <property type="match status" value="1"/>
</dbReference>
<feature type="binding site" evidence="7 8">
    <location>
        <position position="123"/>
    </location>
    <ligand>
        <name>S-adenosyl-L-methionine</name>
        <dbReference type="ChEBI" id="CHEBI:59789"/>
    </ligand>
</feature>
<name>A0A9D6UPQ0_UNCSA</name>
<dbReference type="Proteomes" id="UP000808761">
    <property type="component" value="Unassembled WGS sequence"/>
</dbReference>
<dbReference type="GO" id="GO:0052908">
    <property type="term" value="F:16S rRNA (adenine(1518)-N(6)/adenine(1519)-N(6))-dimethyltransferase activity"/>
    <property type="evidence" value="ECO:0007669"/>
    <property type="project" value="UniProtKB-EC"/>
</dbReference>
<comment type="subcellular location">
    <subcellularLocation>
        <location evidence="7">Cytoplasm</location>
    </subcellularLocation>
</comment>
<dbReference type="HAMAP" id="MF_00607">
    <property type="entry name" value="16SrRNA_methyltr_A"/>
    <property type="match status" value="1"/>
</dbReference>
<dbReference type="InterPro" id="IPR011530">
    <property type="entry name" value="rRNA_adenine_dimethylase"/>
</dbReference>
<reference evidence="10" key="1">
    <citation type="submission" date="2020-07" db="EMBL/GenBank/DDBJ databases">
        <title>Huge and variable diversity of episymbiotic CPR bacteria and DPANN archaea in groundwater ecosystems.</title>
        <authorList>
            <person name="He C.Y."/>
            <person name="Keren R."/>
            <person name="Whittaker M."/>
            <person name="Farag I.F."/>
            <person name="Doudna J."/>
            <person name="Cate J.H.D."/>
            <person name="Banfield J.F."/>
        </authorList>
    </citation>
    <scope>NUCLEOTIDE SEQUENCE</scope>
    <source>
        <strain evidence="10">NC_groundwater_1860_Pr3_B-0.1um_51_7</strain>
    </source>
</reference>
<dbReference type="SUPFAM" id="SSF53335">
    <property type="entry name" value="S-adenosyl-L-methionine-dependent methyltransferases"/>
    <property type="match status" value="1"/>
</dbReference>
<evidence type="ECO:0000259" key="9">
    <source>
        <dbReference type="SMART" id="SM00650"/>
    </source>
</evidence>
<feature type="binding site" evidence="7 8">
    <location>
        <position position="78"/>
    </location>
    <ligand>
        <name>S-adenosyl-L-methionine</name>
        <dbReference type="ChEBI" id="CHEBI:59789"/>
    </ligand>
</feature>
<evidence type="ECO:0000256" key="2">
    <source>
        <dbReference type="ARBA" id="ARBA00022552"/>
    </source>
</evidence>
<dbReference type="InterPro" id="IPR029063">
    <property type="entry name" value="SAM-dependent_MTases_sf"/>
</dbReference>
<evidence type="ECO:0000313" key="10">
    <source>
        <dbReference type="EMBL" id="MBI5079046.1"/>
    </source>
</evidence>
<dbReference type="InterPro" id="IPR020598">
    <property type="entry name" value="rRNA_Ade_methylase_Trfase_N"/>
</dbReference>
<dbReference type="PROSITE" id="PS51689">
    <property type="entry name" value="SAM_RNA_A_N6_MT"/>
    <property type="match status" value="1"/>
</dbReference>
<accession>A0A9D6UPQ0</accession>
<keyword evidence="2 7" id="KW-0698">rRNA processing</keyword>
<dbReference type="PANTHER" id="PTHR11727">
    <property type="entry name" value="DIMETHYLADENOSINE TRANSFERASE"/>
    <property type="match status" value="1"/>
</dbReference>
<comment type="function">
    <text evidence="7">Specifically dimethylates two adjacent adenosines (A1518 and A1519) in the loop of a conserved hairpin near the 3'-end of 16S rRNA in the 30S particle. May play a critical role in biogenesis of 30S subunits.</text>
</comment>
<dbReference type="PROSITE" id="PS01131">
    <property type="entry name" value="RRNA_A_DIMETH"/>
    <property type="match status" value="1"/>
</dbReference>
<keyword evidence="5 7" id="KW-0949">S-adenosyl-L-methionine</keyword>